<sequence length="267" mass="29734">MKSAAHSTGVSPPTEEIEWEMRPGGMFVQRREAGDDDQSNGPMINISVAHASSHHEVYLPVQSTFWDVKKLLAHKTGLKPEQQRLFFRGKEKENEENLYMEGVKDKSKLLLLEDAASKESNLEELRKHNEMLKASEAVAAVRSEVDKLCERVLALEVAVDGGTKVSDKEFIVSTELLMRKLLELDGIKAEGEAKLQRKAEVRRVQNIVDTLDSLKARNSNPPSNIGKAVSVTTQWETFGSGMGSLNAPTSSSSSAHLTQDWERYDQL</sequence>
<dbReference type="SMART" id="SM00264">
    <property type="entry name" value="BAG"/>
    <property type="match status" value="1"/>
</dbReference>
<dbReference type="GO" id="GO:0051087">
    <property type="term" value="F:protein-folding chaperone binding"/>
    <property type="evidence" value="ECO:0007669"/>
    <property type="project" value="InterPro"/>
</dbReference>
<proteinExistence type="predicted"/>
<dbReference type="PaxDb" id="3827-XP_004492475.1"/>
<dbReference type="Gene3D" id="1.20.58.120">
    <property type="entry name" value="BAG domain"/>
    <property type="match status" value="1"/>
</dbReference>
<dbReference type="InterPro" id="IPR000626">
    <property type="entry name" value="Ubiquitin-like_dom"/>
</dbReference>
<dbReference type="Gene3D" id="3.10.20.90">
    <property type="entry name" value="Phosphatidylinositol 3-kinase Catalytic Subunit, Chain A, domain 1"/>
    <property type="match status" value="1"/>
</dbReference>
<dbReference type="GeneID" id="101497699"/>
<keyword evidence="5" id="KW-1185">Reference proteome</keyword>
<reference evidence="5" key="1">
    <citation type="journal article" date="2013" name="Nat. Biotechnol.">
        <title>Draft genome sequence of chickpea (Cicer arietinum) provides a resource for trait improvement.</title>
        <authorList>
            <person name="Varshney R.K."/>
            <person name="Song C."/>
            <person name="Saxena R.K."/>
            <person name="Azam S."/>
            <person name="Yu S."/>
            <person name="Sharpe A.G."/>
            <person name="Cannon S."/>
            <person name="Baek J."/>
            <person name="Rosen B.D."/>
            <person name="Tar'an B."/>
            <person name="Millan T."/>
            <person name="Zhang X."/>
            <person name="Ramsay L.D."/>
            <person name="Iwata A."/>
            <person name="Wang Y."/>
            <person name="Nelson W."/>
            <person name="Farmer A.D."/>
            <person name="Gaur P.M."/>
            <person name="Soderlund C."/>
            <person name="Penmetsa R.V."/>
            <person name="Xu C."/>
            <person name="Bharti A.K."/>
            <person name="He W."/>
            <person name="Winter P."/>
            <person name="Zhao S."/>
            <person name="Hane J.K."/>
            <person name="Carrasquilla-Garcia N."/>
            <person name="Condie J.A."/>
            <person name="Upadhyaya H.D."/>
            <person name="Luo M.C."/>
            <person name="Thudi M."/>
            <person name="Gowda C.L."/>
            <person name="Singh N.P."/>
            <person name="Lichtenzveig J."/>
            <person name="Gali K.K."/>
            <person name="Rubio J."/>
            <person name="Nadarajan N."/>
            <person name="Dolezel J."/>
            <person name="Bansal K.C."/>
            <person name="Xu X."/>
            <person name="Edwards D."/>
            <person name="Zhang G."/>
            <person name="Kahl G."/>
            <person name="Gil J."/>
            <person name="Singh K.B."/>
            <person name="Datta S.K."/>
            <person name="Jackson S.A."/>
            <person name="Wang J."/>
            <person name="Cook D.R."/>
        </authorList>
    </citation>
    <scope>NUCLEOTIDE SEQUENCE [LARGE SCALE GENOMIC DNA]</scope>
    <source>
        <strain evidence="5">cv. CDC Frontier</strain>
    </source>
</reference>
<name>A0A1S2XRH8_CICAR</name>
<evidence type="ECO:0000256" key="1">
    <source>
        <dbReference type="ARBA" id="ARBA00023186"/>
    </source>
</evidence>
<dbReference type="PROSITE" id="PS51035">
    <property type="entry name" value="BAG"/>
    <property type="match status" value="1"/>
</dbReference>
<dbReference type="GO" id="GO:0000774">
    <property type="term" value="F:adenyl-nucleotide exchange factor activity"/>
    <property type="evidence" value="ECO:0007669"/>
    <property type="project" value="TreeGrafter"/>
</dbReference>
<dbReference type="InterPro" id="IPR003103">
    <property type="entry name" value="BAG_domain"/>
</dbReference>
<feature type="region of interest" description="Disordered" evidence="2">
    <location>
        <begin position="1"/>
        <end position="23"/>
    </location>
</feature>
<dbReference type="KEGG" id="cam:101497699"/>
<evidence type="ECO:0000256" key="2">
    <source>
        <dbReference type="SAM" id="MobiDB-lite"/>
    </source>
</evidence>
<dbReference type="InterPro" id="IPR039773">
    <property type="entry name" value="BAG_chaperone_regulator"/>
</dbReference>
<accession>A0A1S2XRH8</accession>
<dbReference type="eggNOG" id="KOG4361">
    <property type="taxonomic scope" value="Eukaryota"/>
</dbReference>
<dbReference type="AlphaFoldDB" id="A0A1S2XRH8"/>
<dbReference type="STRING" id="3827.A0A1S2XRH8"/>
<gene>
    <name evidence="6 7" type="primary">LOC101497699</name>
</gene>
<dbReference type="PANTHER" id="PTHR12329">
    <property type="entry name" value="BCL2-ASSOCIATED ATHANOGENE"/>
    <property type="match status" value="1"/>
</dbReference>
<dbReference type="SUPFAM" id="SSF63491">
    <property type="entry name" value="BAG domain"/>
    <property type="match status" value="1"/>
</dbReference>
<evidence type="ECO:0000313" key="7">
    <source>
        <dbReference type="RefSeq" id="XP_004492475.1"/>
    </source>
</evidence>
<dbReference type="GO" id="GO:0050821">
    <property type="term" value="P:protein stabilization"/>
    <property type="evidence" value="ECO:0007669"/>
    <property type="project" value="TreeGrafter"/>
</dbReference>
<evidence type="ECO:0000313" key="5">
    <source>
        <dbReference type="Proteomes" id="UP000087171"/>
    </source>
</evidence>
<protein>
    <submittedName>
        <fullName evidence="6">BAG family molecular chaperone regulator 4 isoform X1</fullName>
    </submittedName>
    <submittedName>
        <fullName evidence="7">BAG family molecular chaperone regulator 4 isoform X2</fullName>
    </submittedName>
</protein>
<dbReference type="InterPro" id="IPR029071">
    <property type="entry name" value="Ubiquitin-like_domsf"/>
</dbReference>
<feature type="domain" description="BAG" evidence="4">
    <location>
        <begin position="134"/>
        <end position="215"/>
    </location>
</feature>
<dbReference type="Proteomes" id="UP000087171">
    <property type="component" value="Chromosome Ca3"/>
</dbReference>
<dbReference type="Pfam" id="PF00240">
    <property type="entry name" value="ubiquitin"/>
    <property type="match status" value="1"/>
</dbReference>
<reference evidence="6 7" key="2">
    <citation type="submission" date="2025-04" db="UniProtKB">
        <authorList>
            <consortium name="RefSeq"/>
        </authorList>
    </citation>
    <scope>IDENTIFICATION</scope>
    <source>
        <tissue evidence="6 7">Etiolated seedlings</tissue>
    </source>
</reference>
<dbReference type="OrthoDB" id="417450at2759"/>
<feature type="compositionally biased region" description="Polar residues" evidence="2">
    <location>
        <begin position="1"/>
        <end position="11"/>
    </location>
</feature>
<evidence type="ECO:0000259" key="3">
    <source>
        <dbReference type="PROSITE" id="PS50053"/>
    </source>
</evidence>
<evidence type="ECO:0000313" key="6">
    <source>
        <dbReference type="RefSeq" id="XP_004492474.1"/>
    </source>
</evidence>
<dbReference type="PANTHER" id="PTHR12329:SF40">
    <property type="entry name" value="BAG FAMILY MOLECULAR CHAPERONE REGULATOR 4"/>
    <property type="match status" value="1"/>
</dbReference>
<dbReference type="PROSITE" id="PS50053">
    <property type="entry name" value="UBIQUITIN_2"/>
    <property type="match status" value="1"/>
</dbReference>
<dbReference type="Pfam" id="PF02179">
    <property type="entry name" value="BAG"/>
    <property type="match status" value="1"/>
</dbReference>
<dbReference type="InterPro" id="IPR036533">
    <property type="entry name" value="BAG_dom_sf"/>
</dbReference>
<organism evidence="5 7">
    <name type="scientific">Cicer arietinum</name>
    <name type="common">Chickpea</name>
    <name type="synonym">Garbanzo</name>
    <dbReference type="NCBI Taxonomy" id="3827"/>
    <lineage>
        <taxon>Eukaryota</taxon>
        <taxon>Viridiplantae</taxon>
        <taxon>Streptophyta</taxon>
        <taxon>Embryophyta</taxon>
        <taxon>Tracheophyta</taxon>
        <taxon>Spermatophyta</taxon>
        <taxon>Magnoliopsida</taxon>
        <taxon>eudicotyledons</taxon>
        <taxon>Gunneridae</taxon>
        <taxon>Pentapetalae</taxon>
        <taxon>rosids</taxon>
        <taxon>fabids</taxon>
        <taxon>Fabales</taxon>
        <taxon>Fabaceae</taxon>
        <taxon>Papilionoideae</taxon>
        <taxon>50 kb inversion clade</taxon>
        <taxon>NPAAA clade</taxon>
        <taxon>Hologalegina</taxon>
        <taxon>IRL clade</taxon>
        <taxon>Cicereae</taxon>
        <taxon>Cicer</taxon>
    </lineage>
</organism>
<dbReference type="RefSeq" id="XP_004492474.1">
    <property type="nucleotide sequence ID" value="XM_004492417.3"/>
</dbReference>
<dbReference type="SUPFAM" id="SSF54236">
    <property type="entry name" value="Ubiquitin-like"/>
    <property type="match status" value="1"/>
</dbReference>
<feature type="domain" description="Ubiquitin-like" evidence="3">
    <location>
        <begin position="44"/>
        <end position="112"/>
    </location>
</feature>
<dbReference type="RefSeq" id="XP_004492475.1">
    <property type="nucleotide sequence ID" value="XM_004492418.3"/>
</dbReference>
<keyword evidence="1" id="KW-0143">Chaperone</keyword>
<dbReference type="GO" id="GO:0005737">
    <property type="term" value="C:cytoplasm"/>
    <property type="evidence" value="ECO:0007669"/>
    <property type="project" value="TreeGrafter"/>
</dbReference>
<evidence type="ECO:0000259" key="4">
    <source>
        <dbReference type="PROSITE" id="PS51035"/>
    </source>
</evidence>